<sequence>MVVAGLKYCVNGVTKLVSVACGFLSAVKRRGDAVTSLGSGKRVVFGFSVFVVSAASADFFNSAIRSAIEGGIGGTSLRVDRPLRSVVGYSAQILLPDSAAQILLCSVGQNHSCSAAQIHPCFVARIHFLAAGQILGRIPCFAVAQSLPPDSVQILLCSAVQNHPCSAAQIHPCFVARIHFLAAGQILGRIPCFAVAQNHPCSAAQILLCSVGQIHFPAADQIPCFAAQNLFPCSVQILLHSAVQTLLLDFDQIPLGQTPLPAAVQTLGRIPCFADQTPLPGFAAVQILLCSVVGQTLLQNLYSAAQSPPAVVQNLYFAVQIRHLDFDQSLLQNQYSADQILHLAVDQNLLVVDQNPLVVAQIHDFVGQILPHQSPLAAAQSPPVVARILLVVARILPVADRIPLVARIHDFVGQILPHQSPLAAAQSPPVVVQIPLVVDRILPVADRIPLVADQNLDFVDQILLVAAGRSHLDFAQILLAVQILLVVVQIPHQILLLVGQIQSQNYSSMGIEMIVMTEWEDRPTTI</sequence>
<evidence type="ECO:0000313" key="2">
    <source>
        <dbReference type="Proteomes" id="UP001281761"/>
    </source>
</evidence>
<evidence type="ECO:0000313" key="1">
    <source>
        <dbReference type="EMBL" id="KAK2953741.1"/>
    </source>
</evidence>
<protein>
    <submittedName>
        <fullName evidence="1">Uncharacterized protein</fullName>
    </submittedName>
</protein>
<keyword evidence="2" id="KW-1185">Reference proteome</keyword>
<reference evidence="1 2" key="1">
    <citation type="journal article" date="2022" name="bioRxiv">
        <title>Genomics of Preaxostyla Flagellates Illuminates Evolutionary Transitions and the Path Towards Mitochondrial Loss.</title>
        <authorList>
            <person name="Novak L.V.F."/>
            <person name="Treitli S.C."/>
            <person name="Pyrih J."/>
            <person name="Halakuc P."/>
            <person name="Pipaliya S.V."/>
            <person name="Vacek V."/>
            <person name="Brzon O."/>
            <person name="Soukal P."/>
            <person name="Eme L."/>
            <person name="Dacks J.B."/>
            <person name="Karnkowska A."/>
            <person name="Elias M."/>
            <person name="Hampl V."/>
        </authorList>
    </citation>
    <scope>NUCLEOTIDE SEQUENCE [LARGE SCALE GENOMIC DNA]</scope>
    <source>
        <strain evidence="1">NAU3</strain>
        <tissue evidence="1">Gut</tissue>
    </source>
</reference>
<comment type="caution">
    <text evidence="1">The sequence shown here is derived from an EMBL/GenBank/DDBJ whole genome shotgun (WGS) entry which is preliminary data.</text>
</comment>
<organism evidence="1 2">
    <name type="scientific">Blattamonas nauphoetae</name>
    <dbReference type="NCBI Taxonomy" id="2049346"/>
    <lineage>
        <taxon>Eukaryota</taxon>
        <taxon>Metamonada</taxon>
        <taxon>Preaxostyla</taxon>
        <taxon>Oxymonadida</taxon>
        <taxon>Blattamonas</taxon>
    </lineage>
</organism>
<dbReference type="Proteomes" id="UP001281761">
    <property type="component" value="Unassembled WGS sequence"/>
</dbReference>
<proteinExistence type="predicted"/>
<dbReference type="EMBL" id="JARBJD010000087">
    <property type="protein sequence ID" value="KAK2953741.1"/>
    <property type="molecule type" value="Genomic_DNA"/>
</dbReference>
<gene>
    <name evidence="1" type="ORF">BLNAU_11298</name>
</gene>
<accession>A0ABQ9XSK1</accession>
<name>A0ABQ9XSK1_9EUKA</name>